<keyword evidence="2" id="KW-1185">Reference proteome</keyword>
<evidence type="ECO:0000313" key="2">
    <source>
        <dbReference type="Proteomes" id="UP001521184"/>
    </source>
</evidence>
<evidence type="ECO:0000313" key="1">
    <source>
        <dbReference type="EMBL" id="KAL1651291.1"/>
    </source>
</evidence>
<reference evidence="1 2" key="1">
    <citation type="journal article" date="2023" name="Plant Dis.">
        <title>First Report of Diplodia intermedia Causing Canker and Dieback Diseases on Apple Trees in Canada.</title>
        <authorList>
            <person name="Ellouze W."/>
            <person name="Ilyukhin E."/>
            <person name="Sulman M."/>
            <person name="Ali S."/>
        </authorList>
    </citation>
    <scope>NUCLEOTIDE SEQUENCE [LARGE SCALE GENOMIC DNA]</scope>
    <source>
        <strain evidence="1 2">M45-28</strain>
    </source>
</reference>
<accession>A0ABR3U418</accession>
<organism evidence="1 2">
    <name type="scientific">Diplodia intermedia</name>
    <dbReference type="NCBI Taxonomy" id="856260"/>
    <lineage>
        <taxon>Eukaryota</taxon>
        <taxon>Fungi</taxon>
        <taxon>Dikarya</taxon>
        <taxon>Ascomycota</taxon>
        <taxon>Pezizomycotina</taxon>
        <taxon>Dothideomycetes</taxon>
        <taxon>Dothideomycetes incertae sedis</taxon>
        <taxon>Botryosphaeriales</taxon>
        <taxon>Botryosphaeriaceae</taxon>
        <taxon>Diplodia</taxon>
    </lineage>
</organism>
<gene>
    <name evidence="1" type="ORF">SLS58_000630</name>
</gene>
<comment type="caution">
    <text evidence="1">The sequence shown here is derived from an EMBL/GenBank/DDBJ whole genome shotgun (WGS) entry which is preliminary data.</text>
</comment>
<sequence>MAEIVGLIASVATLAEVAIRLQKLISRLRDAPDELLALSNEVADLRFLFTDVEKILKDTR</sequence>
<proteinExistence type="predicted"/>
<dbReference type="EMBL" id="JAKEKT020000002">
    <property type="protein sequence ID" value="KAL1651291.1"/>
    <property type="molecule type" value="Genomic_DNA"/>
</dbReference>
<name>A0ABR3U418_9PEZI</name>
<dbReference type="Proteomes" id="UP001521184">
    <property type="component" value="Unassembled WGS sequence"/>
</dbReference>
<protein>
    <submittedName>
        <fullName evidence="1">Uncharacterized protein</fullName>
    </submittedName>
</protein>